<evidence type="ECO:0000313" key="2">
    <source>
        <dbReference type="Proteomes" id="UP000058446"/>
    </source>
</evidence>
<accession>A0A0K2H1L4</accession>
<gene>
    <name evidence="1" type="ORF">CLAC_09870</name>
</gene>
<dbReference type="KEGG" id="clw:CLAC_09870"/>
<dbReference type="STRING" id="1408189.CLAC_09870"/>
<dbReference type="PANTHER" id="PTHR35810:SF1">
    <property type="entry name" value="CYTOPLASMIC PROTEIN"/>
    <property type="match status" value="1"/>
</dbReference>
<protein>
    <submittedName>
        <fullName evidence="1">Toxin Fic</fullName>
    </submittedName>
</protein>
<dbReference type="PATRIC" id="fig|1408189.4.peg.1981"/>
<keyword evidence="2" id="KW-1185">Reference proteome</keyword>
<organism evidence="1 2">
    <name type="scientific">Corynebacterium lactis RW2-5</name>
    <dbReference type="NCBI Taxonomy" id="1408189"/>
    <lineage>
        <taxon>Bacteria</taxon>
        <taxon>Bacillati</taxon>
        <taxon>Actinomycetota</taxon>
        <taxon>Actinomycetes</taxon>
        <taxon>Mycobacteriales</taxon>
        <taxon>Corynebacteriaceae</taxon>
        <taxon>Corynebacterium</taxon>
    </lineage>
</organism>
<proteinExistence type="predicted"/>
<dbReference type="InterPro" id="IPR011204">
    <property type="entry name" value="Virulence_RhuM-like"/>
</dbReference>
<dbReference type="Proteomes" id="UP000058446">
    <property type="component" value="Chromosome"/>
</dbReference>
<evidence type="ECO:0000313" key="1">
    <source>
        <dbReference type="EMBL" id="ALA67935.1"/>
    </source>
</evidence>
<name>A0A0K2H1L4_9CORY</name>
<reference evidence="1 2" key="1">
    <citation type="submission" date="2013-10" db="EMBL/GenBank/DDBJ databases">
        <title>Complete genome sequence of Corynebacterium lactis DSM 45799(T), isolated from raw cow milk.</title>
        <authorList>
            <person name="Ruckert C."/>
            <person name="Albersmeier A."/>
            <person name="Lipski A."/>
            <person name="Kalinowski J."/>
        </authorList>
    </citation>
    <scope>NUCLEOTIDE SEQUENCE [LARGE SCALE GENOMIC DNA]</scope>
    <source>
        <strain evidence="1 2">RW2-5</strain>
    </source>
</reference>
<dbReference type="EMBL" id="CP006841">
    <property type="protein sequence ID" value="ALA67935.1"/>
    <property type="molecule type" value="Genomic_DNA"/>
</dbReference>
<dbReference type="AlphaFoldDB" id="A0A0K2H1L4"/>
<dbReference type="Pfam" id="PF13310">
    <property type="entry name" value="Virulence_RhuM"/>
    <property type="match status" value="1"/>
</dbReference>
<dbReference type="PIRSF" id="PIRSF015268">
    <property type="entry name" value="Virulence_RhuM"/>
    <property type="match status" value="1"/>
</dbReference>
<dbReference type="PANTHER" id="PTHR35810">
    <property type="entry name" value="CYTOPLASMIC PROTEIN-RELATED"/>
    <property type="match status" value="1"/>
</dbReference>
<sequence length="336" mass="38940">MRTPLTKPDHIAIYTTEDGKSHVRLQLKQGTAWLTQKQMAELFDVTSASISHHVQNITREKEVSGSFKQLLKVPGQSRSVNHYNLDMILAVGYRVRGPRGAQFRKWATEVLTEYLVKGFAMDDQRLKNDGVDTHFDELLERIREIRASERQFFRKICDVIAKTSDDYEEKKTYAEVRDFFAGIQNRLHFATHHHTAAELVFKRADHTKPNAGLTTWAAESPHKSDMTVAKNFLTSDELRRMNRLTSMFLDYAEDQAEQRKTILLNDWMTKADAWLVFNDRDVLQGKGDRSHKQAVNKANSEWDKYQRALDAKVNELDMKQLEQEVKELSRGEDPIN</sequence>